<dbReference type="SMART" id="SM00456">
    <property type="entry name" value="WW"/>
    <property type="match status" value="2"/>
</dbReference>
<evidence type="ECO:0000256" key="7">
    <source>
        <dbReference type="ARBA" id="ARBA00023054"/>
    </source>
</evidence>
<evidence type="ECO:0000256" key="9">
    <source>
        <dbReference type="ARBA" id="ARBA00023163"/>
    </source>
</evidence>
<evidence type="ECO:0000256" key="6">
    <source>
        <dbReference type="ARBA" id="ARBA00023015"/>
    </source>
</evidence>
<protein>
    <recommendedName>
        <fullName evidence="3">Protein kibra</fullName>
    </recommendedName>
</protein>
<name>A0A8J2PLJ9_9HEXA</name>
<evidence type="ECO:0000256" key="13">
    <source>
        <dbReference type="SAM" id="MobiDB-lite"/>
    </source>
</evidence>
<feature type="region of interest" description="Disordered" evidence="13">
    <location>
        <begin position="1044"/>
        <end position="1063"/>
    </location>
</feature>
<evidence type="ECO:0000256" key="8">
    <source>
        <dbReference type="ARBA" id="ARBA00023136"/>
    </source>
</evidence>
<keyword evidence="8" id="KW-0472">Membrane</keyword>
<dbReference type="GO" id="GO:0019900">
    <property type="term" value="F:kinase binding"/>
    <property type="evidence" value="ECO:0007669"/>
    <property type="project" value="TreeGrafter"/>
</dbReference>
<comment type="subcellular location">
    <subcellularLocation>
        <location evidence="1">Apical cell membrane</location>
    </subcellularLocation>
</comment>
<dbReference type="OrthoDB" id="5919042at2759"/>
<comment type="function">
    <text evidence="10">Regulator of the Hippo/SWH (Sav/Wts/Hpo) signaling pathway, a signaling pathway that plays a pivotal role in organ size control and tumor suppression by restricting proliferation and promoting apoptosis. The core of this pathway is composed of a kinase cascade wherein Hippo (Hpo), in complex with its regulatory protein Salvador (Sav), phosphorylates and activates Warts (Wts) in complex with its regulatory protein Mats, which in turn phosphorylates and inactivates the Yorkie (Yki) oncoprotein. Kibra acts synergistically along with Ex and Mer to regulate the Hippo signaling pathway.</text>
</comment>
<evidence type="ECO:0000256" key="5">
    <source>
        <dbReference type="ARBA" id="ARBA00022737"/>
    </source>
</evidence>
<feature type="compositionally biased region" description="Polar residues" evidence="13">
    <location>
        <begin position="621"/>
        <end position="630"/>
    </location>
</feature>
<dbReference type="CDD" id="cd00201">
    <property type="entry name" value="WW"/>
    <property type="match status" value="2"/>
</dbReference>
<dbReference type="PANTHER" id="PTHR14791:SF29">
    <property type="entry name" value="PROTEIN KIBRA"/>
    <property type="match status" value="1"/>
</dbReference>
<keyword evidence="4" id="KW-1003">Cell membrane</keyword>
<dbReference type="InterPro" id="IPR057747">
    <property type="entry name" value="WWC1_hairpin"/>
</dbReference>
<evidence type="ECO:0000259" key="15">
    <source>
        <dbReference type="PROSITE" id="PS50020"/>
    </source>
</evidence>
<feature type="domain" description="WW" evidence="15">
    <location>
        <begin position="56"/>
        <end position="89"/>
    </location>
</feature>
<evidence type="ECO:0000256" key="1">
    <source>
        <dbReference type="ARBA" id="ARBA00004221"/>
    </source>
</evidence>
<proteinExistence type="inferred from homology"/>
<organism evidence="16 17">
    <name type="scientific">Allacma fusca</name>
    <dbReference type="NCBI Taxonomy" id="39272"/>
    <lineage>
        <taxon>Eukaryota</taxon>
        <taxon>Metazoa</taxon>
        <taxon>Ecdysozoa</taxon>
        <taxon>Arthropoda</taxon>
        <taxon>Hexapoda</taxon>
        <taxon>Collembola</taxon>
        <taxon>Symphypleona</taxon>
        <taxon>Sminthuridae</taxon>
        <taxon>Allacma</taxon>
    </lineage>
</organism>
<evidence type="ECO:0000259" key="14">
    <source>
        <dbReference type="PROSITE" id="PS50004"/>
    </source>
</evidence>
<dbReference type="InterPro" id="IPR000008">
    <property type="entry name" value="C2_dom"/>
</dbReference>
<keyword evidence="6" id="KW-0805">Transcription regulation</keyword>
<feature type="coiled-coil region" evidence="12">
    <location>
        <begin position="274"/>
        <end position="301"/>
    </location>
</feature>
<feature type="coiled-coil region" evidence="12">
    <location>
        <begin position="340"/>
        <end position="402"/>
    </location>
</feature>
<dbReference type="GO" id="GO:0046621">
    <property type="term" value="P:negative regulation of organ growth"/>
    <property type="evidence" value="ECO:0007669"/>
    <property type="project" value="TreeGrafter"/>
</dbReference>
<evidence type="ECO:0000256" key="2">
    <source>
        <dbReference type="ARBA" id="ARBA00010585"/>
    </source>
</evidence>
<evidence type="ECO:0000256" key="4">
    <source>
        <dbReference type="ARBA" id="ARBA00022475"/>
    </source>
</evidence>
<feature type="coiled-coil region" evidence="12">
    <location>
        <begin position="1069"/>
        <end position="1106"/>
    </location>
</feature>
<dbReference type="InterPro" id="IPR037771">
    <property type="entry name" value="C2_WWC"/>
</dbReference>
<accession>A0A8J2PLJ9</accession>
<keyword evidence="7 12" id="KW-0175">Coiled coil</keyword>
<dbReference type="PROSITE" id="PS01159">
    <property type="entry name" value="WW_DOMAIN_1"/>
    <property type="match status" value="1"/>
</dbReference>
<reference evidence="16" key="1">
    <citation type="submission" date="2021-06" db="EMBL/GenBank/DDBJ databases">
        <authorList>
            <person name="Hodson N. C."/>
            <person name="Mongue J. A."/>
            <person name="Jaron S. K."/>
        </authorList>
    </citation>
    <scope>NUCLEOTIDE SEQUENCE</scope>
</reference>
<keyword evidence="9" id="KW-0804">Transcription</keyword>
<comment type="similarity">
    <text evidence="2">Belongs to the WWC family. KIBRA subfamily.</text>
</comment>
<feature type="domain" description="WW" evidence="15">
    <location>
        <begin position="9"/>
        <end position="42"/>
    </location>
</feature>
<dbReference type="GO" id="GO:0035330">
    <property type="term" value="P:regulation of hippo signaling"/>
    <property type="evidence" value="ECO:0007669"/>
    <property type="project" value="TreeGrafter"/>
</dbReference>
<dbReference type="EMBL" id="CAJVCH010420723">
    <property type="protein sequence ID" value="CAG7818429.1"/>
    <property type="molecule type" value="Genomic_DNA"/>
</dbReference>
<dbReference type="InterPro" id="IPR001202">
    <property type="entry name" value="WW_dom"/>
</dbReference>
<comment type="subunit">
    <text evidence="11">Forms a complex with Mer and Ex. Interacts (via domain WW 1) with Ex (via RXPPXY motif). Interacts with Mer, Sav, Hpo and Wts.</text>
</comment>
<feature type="compositionally biased region" description="Basic and acidic residues" evidence="13">
    <location>
        <begin position="864"/>
        <end position="877"/>
    </location>
</feature>
<comment type="caution">
    <text evidence="16">The sequence shown here is derived from an EMBL/GenBank/DDBJ whole genome shotgun (WGS) entry which is preliminary data.</text>
</comment>
<dbReference type="Proteomes" id="UP000708208">
    <property type="component" value="Unassembled WGS sequence"/>
</dbReference>
<sequence>MPKKRNGEIPLPAGWDMARDFDGKIYFIDHNSQQTSWIDPRDRLTKPATFADCVGNELPIGWEQAYDPLIGVYYIDHINQRTQIEDPHLSWRAYQEAMLRDYLSTASEELKAKKETLDVKTRRLGIAEDEYQHLNAALSGLHTASSTSSLTSTSSSRYDPDLLKQEVSIKQQGLRTLTQVEQKLSSGSCYTVGEAQAIMNELRNIQRSLLSGKKERAELMQSLARHKEDLTRLQTAESSPDVSTLSIPLEKFSTASQTDLVGELVPLGARLAEMARLRLQYDESRKEVQHIQRRLSELEESVEPGEVQSDKDRLLLFQEKEQLLRELRSICPKSRPIHEMAGIQLEIQRLESDLSQAAEMAKKSIADRLRLHEEKQNLLHKLRDALNSMANLEGRLKSLSASTLSMSSSSSLASLSSSQASSKGSLSSLSFTDIYGAPSAQPDNINMADLHRRVERLIQGSTANYGANLSSNSCDACDQQQLNLNPSGTAAAWQQQEGILSREASNPVTSGNMQLQLVTSLQSLPSLSPRSSLSSVSPPISPYEIGPPPSYEQAFLEKQKRLALEKPNLEDVLVELCLGEKFETEKSGSYSALPPLSPISEYVANEDSTVEESQEEVSRLKGSSSGTNTRSVSAAVSDESVAGDSGVFEASNNRKSESAVLCDLNADTAQIQVKLRYAVSDCTLHIGIERARNLCALFIPENHKISIRVALLPNIPGVACQCSTKPLDASDKMTLGEDFPISVPLAKLNGKTLQINVYGISPSGYEHCLGCSQVSLADFSPDSSSTRWYNVLSFHFLQMETHQEAPHAKETSNKSSSICESHTHAKQESDISLTCSASGRQTNLKEESSDESTIISSQTSTLTRNHDGESLHTDVEKWHQRAAEWRCTPEALNESGDEDQDEDPSSEDEEYVAAEATEEEVMEEALECADETAVVEEEVLAADIEMEDKSTNTECVFLPTKSTRSAAPKGIVIKRSQTFSPSAVVNKNEYVCRLNRSDSDSSMPLYRKPLYSSSSSGALGAAVSASAAFQRGSLERRSLRWKKMSPATTSTLPPVKHKPKPPVPTIRTSIDLELDRQAQQCRLQSLQEEIKRLKFLKEQLEAAKAAGDSEKMSNLLEDERLQDLFQRVPPIDPLSAQGKESLKVEKLLKKTSREIYKLRKSRTPRGKPDLISFKEKMAFFTHTSNLIPLMVDDVDRITEEVFPPSYEGEDPSKAVTNSCAKDFQTDLQSLNVNLRGRNNSDCNSNVNRHLYESKRSCNNNVKQETEKVGSDVELTHEGDGAQNINSVSQRRDHVEKRVKPQIEYVVHL</sequence>
<dbReference type="GO" id="GO:0005737">
    <property type="term" value="C:cytoplasm"/>
    <property type="evidence" value="ECO:0007669"/>
    <property type="project" value="UniProtKB-ARBA"/>
</dbReference>
<evidence type="ECO:0000313" key="17">
    <source>
        <dbReference type="Proteomes" id="UP000708208"/>
    </source>
</evidence>
<dbReference type="CDD" id="cd08680">
    <property type="entry name" value="C2_Kibra"/>
    <property type="match status" value="1"/>
</dbReference>
<keyword evidence="17" id="KW-1185">Reference proteome</keyword>
<feature type="compositionally biased region" description="Polar residues" evidence="13">
    <location>
        <begin position="830"/>
        <end position="842"/>
    </location>
</feature>
<dbReference type="Pfam" id="PF00397">
    <property type="entry name" value="WW"/>
    <property type="match status" value="1"/>
</dbReference>
<keyword evidence="5" id="KW-0677">Repeat</keyword>
<dbReference type="GO" id="GO:0006355">
    <property type="term" value="P:regulation of DNA-templated transcription"/>
    <property type="evidence" value="ECO:0007669"/>
    <property type="project" value="TreeGrafter"/>
</dbReference>
<evidence type="ECO:0000256" key="3">
    <source>
        <dbReference type="ARBA" id="ARBA00013712"/>
    </source>
</evidence>
<dbReference type="GO" id="GO:0060090">
    <property type="term" value="F:molecular adaptor activity"/>
    <property type="evidence" value="ECO:0007669"/>
    <property type="project" value="TreeGrafter"/>
</dbReference>
<dbReference type="PROSITE" id="PS50004">
    <property type="entry name" value="C2"/>
    <property type="match status" value="1"/>
</dbReference>
<dbReference type="PROSITE" id="PS50020">
    <property type="entry name" value="WW_DOMAIN_2"/>
    <property type="match status" value="2"/>
</dbReference>
<feature type="compositionally biased region" description="Basic and acidic residues" evidence="13">
    <location>
        <begin position="803"/>
        <end position="812"/>
    </location>
</feature>
<dbReference type="InterPro" id="IPR051105">
    <property type="entry name" value="WWC/KIBRA_Hippo_Reg"/>
</dbReference>
<evidence type="ECO:0000256" key="10">
    <source>
        <dbReference type="ARBA" id="ARBA00024960"/>
    </source>
</evidence>
<dbReference type="PANTHER" id="PTHR14791">
    <property type="entry name" value="BOMB/KIRA PROTEINS"/>
    <property type="match status" value="1"/>
</dbReference>
<feature type="region of interest" description="Disordered" evidence="13">
    <location>
        <begin position="606"/>
        <end position="636"/>
    </location>
</feature>
<feature type="compositionally biased region" description="Low complexity" evidence="13">
    <location>
        <begin position="851"/>
        <end position="861"/>
    </location>
</feature>
<dbReference type="GO" id="GO:0016324">
    <property type="term" value="C:apical plasma membrane"/>
    <property type="evidence" value="ECO:0007669"/>
    <property type="project" value="UniProtKB-SubCell"/>
</dbReference>
<evidence type="ECO:0000256" key="11">
    <source>
        <dbReference type="ARBA" id="ARBA00025969"/>
    </source>
</evidence>
<dbReference type="GO" id="GO:0016477">
    <property type="term" value="P:cell migration"/>
    <property type="evidence" value="ECO:0007669"/>
    <property type="project" value="TreeGrafter"/>
</dbReference>
<feature type="region of interest" description="Disordered" evidence="13">
    <location>
        <begin position="803"/>
        <end position="877"/>
    </location>
</feature>
<dbReference type="FunFam" id="2.20.70.10:FF:000001">
    <property type="entry name" value="Membrane-associated guanylate kinase, WW and PDZ domain-containing protein 1"/>
    <property type="match status" value="1"/>
</dbReference>
<feature type="domain" description="C2" evidence="14">
    <location>
        <begin position="667"/>
        <end position="789"/>
    </location>
</feature>
<evidence type="ECO:0000313" key="16">
    <source>
        <dbReference type="EMBL" id="CAG7818429.1"/>
    </source>
</evidence>
<evidence type="ECO:0000256" key="12">
    <source>
        <dbReference type="SAM" id="Coils"/>
    </source>
</evidence>
<dbReference type="Pfam" id="PF25802">
    <property type="entry name" value="WWC1"/>
    <property type="match status" value="1"/>
</dbReference>
<gene>
    <name evidence="16" type="ORF">AFUS01_LOCUS28935</name>
</gene>